<dbReference type="AlphaFoldDB" id="A0AAW9RZW3"/>
<comment type="caution">
    <text evidence="3">The sequence shown here is derived from an EMBL/GenBank/DDBJ whole genome shotgun (WGS) entry which is preliminary data.</text>
</comment>
<dbReference type="InterPro" id="IPR002347">
    <property type="entry name" value="SDR_fam"/>
</dbReference>
<comment type="similarity">
    <text evidence="1">Belongs to the short-chain dehydrogenases/reductases (SDR) family.</text>
</comment>
<dbReference type="GO" id="GO:0016491">
    <property type="term" value="F:oxidoreductase activity"/>
    <property type="evidence" value="ECO:0007669"/>
    <property type="project" value="UniProtKB-KW"/>
</dbReference>
<dbReference type="InterPro" id="IPR050259">
    <property type="entry name" value="SDR"/>
</dbReference>
<dbReference type="PANTHER" id="PTHR42879:SF2">
    <property type="entry name" value="3-OXOACYL-[ACYL-CARRIER-PROTEIN] REDUCTASE FABG"/>
    <property type="match status" value="1"/>
</dbReference>
<evidence type="ECO:0000256" key="1">
    <source>
        <dbReference type="ARBA" id="ARBA00006484"/>
    </source>
</evidence>
<evidence type="ECO:0000313" key="3">
    <source>
        <dbReference type="EMBL" id="MEJ8574453.1"/>
    </source>
</evidence>
<name>A0AAW9RZW3_9HYPH</name>
<protein>
    <submittedName>
        <fullName evidence="3">SDR family oxidoreductase</fullName>
    </submittedName>
</protein>
<dbReference type="InterPro" id="IPR036291">
    <property type="entry name" value="NAD(P)-bd_dom_sf"/>
</dbReference>
<keyword evidence="4" id="KW-1185">Reference proteome</keyword>
<proteinExistence type="inferred from homology"/>
<dbReference type="Pfam" id="PF13561">
    <property type="entry name" value="adh_short_C2"/>
    <property type="match status" value="1"/>
</dbReference>
<keyword evidence="2" id="KW-0560">Oxidoreductase</keyword>
<dbReference type="FunFam" id="3.40.50.720:FF:000173">
    <property type="entry name" value="3-oxoacyl-[acyl-carrier protein] reductase"/>
    <property type="match status" value="1"/>
</dbReference>
<sequence>MDFQLGGRVALVTGATSGVGRAIAQTLAREGASVAVNYNSSADAANAIVREIEEAGGKAKAYRADVSDWAAVQSGVGKIVEDFGSLDILINNAGFVERKAFESTTPEDWQKQIGSCLYGAVHCCHAAAPHLKKSGHGRIVGLIGDSSRVGESGLALAAAARAGAVGLIKSLAREMGRYGVTANAISLGLVETGHGQEWLDANREKLVKFYPTRRLGKADDVPPLVALLASDSGSWITGQTISVSGGYCMV</sequence>
<dbReference type="PRINTS" id="PR00080">
    <property type="entry name" value="SDRFAMILY"/>
</dbReference>
<dbReference type="EMBL" id="JAZHOF010000012">
    <property type="protein sequence ID" value="MEJ8574453.1"/>
    <property type="molecule type" value="Genomic_DNA"/>
</dbReference>
<dbReference type="Gene3D" id="3.40.50.720">
    <property type="entry name" value="NAD(P)-binding Rossmann-like Domain"/>
    <property type="match status" value="1"/>
</dbReference>
<dbReference type="RefSeq" id="WP_340332155.1">
    <property type="nucleotide sequence ID" value="NZ_JAZHOF010000012.1"/>
</dbReference>
<dbReference type="PANTHER" id="PTHR42879">
    <property type="entry name" value="3-OXOACYL-(ACYL-CARRIER-PROTEIN) REDUCTASE"/>
    <property type="match status" value="1"/>
</dbReference>
<dbReference type="SUPFAM" id="SSF51735">
    <property type="entry name" value="NAD(P)-binding Rossmann-fold domains"/>
    <property type="match status" value="1"/>
</dbReference>
<organism evidence="3 4">
    <name type="scientific">Microbaculum marinum</name>
    <dbReference type="NCBI Taxonomy" id="1764581"/>
    <lineage>
        <taxon>Bacteria</taxon>
        <taxon>Pseudomonadati</taxon>
        <taxon>Pseudomonadota</taxon>
        <taxon>Alphaproteobacteria</taxon>
        <taxon>Hyphomicrobiales</taxon>
        <taxon>Tepidamorphaceae</taxon>
        <taxon>Microbaculum</taxon>
    </lineage>
</organism>
<gene>
    <name evidence="3" type="ORF">V3328_23445</name>
</gene>
<dbReference type="PRINTS" id="PR00081">
    <property type="entry name" value="GDHRDH"/>
</dbReference>
<accession>A0AAW9RZW3</accession>
<evidence type="ECO:0000313" key="4">
    <source>
        <dbReference type="Proteomes" id="UP001378188"/>
    </source>
</evidence>
<evidence type="ECO:0000256" key="2">
    <source>
        <dbReference type="ARBA" id="ARBA00023002"/>
    </source>
</evidence>
<dbReference type="Proteomes" id="UP001378188">
    <property type="component" value="Unassembled WGS sequence"/>
</dbReference>
<reference evidence="3 4" key="1">
    <citation type="submission" date="2024-02" db="EMBL/GenBank/DDBJ databases">
        <title>Genome analysis and characterization of Microbaculum marinisediminis sp. nov., isolated from marine sediment.</title>
        <authorList>
            <person name="Du Z.-J."/>
            <person name="Ye Y.-Q."/>
            <person name="Zhang Z.-R."/>
            <person name="Yuan S.-M."/>
            <person name="Zhang X.-Y."/>
        </authorList>
    </citation>
    <scope>NUCLEOTIDE SEQUENCE [LARGE SCALE GENOMIC DNA]</scope>
    <source>
        <strain evidence="3 4">SDUM1044001</strain>
    </source>
</reference>